<feature type="non-terminal residue" evidence="3">
    <location>
        <position position="1"/>
    </location>
</feature>
<gene>
    <name evidence="3" type="ORF">N311_04989</name>
</gene>
<dbReference type="PANTHER" id="PTHR31997:SF2">
    <property type="entry name" value="PROTEIN FAM149A"/>
    <property type="match status" value="1"/>
</dbReference>
<reference evidence="3 4" key="1">
    <citation type="submission" date="2014-04" db="EMBL/GenBank/DDBJ databases">
        <title>Genome evolution of avian class.</title>
        <authorList>
            <person name="Zhang G."/>
            <person name="Li C."/>
        </authorList>
    </citation>
    <scope>NUCLEOTIDE SEQUENCE [LARGE SCALE GENOMIC DNA]</scope>
    <source>
        <strain evidence="3">BGI_N311</strain>
    </source>
</reference>
<dbReference type="Proteomes" id="UP000054244">
    <property type="component" value="Unassembled WGS sequence"/>
</dbReference>
<dbReference type="AlphaFoldDB" id="A0A091NM78"/>
<protein>
    <submittedName>
        <fullName evidence="3">Protein FAM149A</fullName>
    </submittedName>
</protein>
<dbReference type="Pfam" id="PF12516">
    <property type="entry name" value="DUF3719"/>
    <property type="match status" value="1"/>
</dbReference>
<dbReference type="PANTHER" id="PTHR31997">
    <property type="entry name" value="AGAP003710-PA"/>
    <property type="match status" value="1"/>
</dbReference>
<evidence type="ECO:0000313" key="3">
    <source>
        <dbReference type="EMBL" id="KFP90883.1"/>
    </source>
</evidence>
<evidence type="ECO:0000259" key="2">
    <source>
        <dbReference type="Pfam" id="PF12516"/>
    </source>
</evidence>
<name>A0A091NM78_APAVI</name>
<proteinExistence type="inferred from homology"/>
<dbReference type="InterPro" id="IPR022194">
    <property type="entry name" value="DUF3719"/>
</dbReference>
<sequence length="574" mass="64298">LPAVFETNVQEAINNYACETLSSLSSNGHTTPTELNNSWSGIKSYTTGLSTERSSVYSWRDDEFDKANTQRVHQLFWDIDEMLFEGKVTSLTESLQAECADWVEQFPHIRVLGKQLLLPNDEGFQHFQSRSGTCVDTEYLPGLRESTSNLKELCISGSKLIPTASPIRKSLDSSSARVSASDSSMYSFLEEEIYDMDGKIEEYLAFDNKDLDDENWEQKKMYLAEKRSKRGIPPVSPNACIKDAVASEVFDCIWSDVIGMLEELIKKNWDSSITECDKQVEKLKAVTAKLPHLPVVRVTADAGSVSLSRGSEARSVSFGSHFVSLQVHRFSSNFCSDLNGVMTIQAKPLQQRHAATVEKIHNEQEDKWHCIGSSASSSVNTRLGRIADNSVLSSSRVLLAPSRKLPSHRRLPSLTSDQLSSKAPNIYNDEILRGTKLGASLDRLSSARASTTRNKLPPINSEAVEQRVSVPQLQQSTQRGRYAYNRVSSAVPGSTEQRPLRERTVIIDQFSRPNTTHTFRLCYNRDTPQKTSLTPMDFANHRGTGQGFLIGSQHYYRSFQRNPSTSRKRFQVAS</sequence>
<evidence type="ECO:0000256" key="1">
    <source>
        <dbReference type="ARBA" id="ARBA00008309"/>
    </source>
</evidence>
<comment type="similarity">
    <text evidence="1">Belongs to the FAM149 family.</text>
</comment>
<keyword evidence="4" id="KW-1185">Reference proteome</keyword>
<feature type="domain" description="DUF3719" evidence="2">
    <location>
        <begin position="82"/>
        <end position="142"/>
    </location>
</feature>
<organism evidence="3 4">
    <name type="scientific">Apaloderma vittatum</name>
    <name type="common">Bar-tailed trogon</name>
    <dbReference type="NCBI Taxonomy" id="57397"/>
    <lineage>
        <taxon>Eukaryota</taxon>
        <taxon>Metazoa</taxon>
        <taxon>Chordata</taxon>
        <taxon>Craniata</taxon>
        <taxon>Vertebrata</taxon>
        <taxon>Euteleostomi</taxon>
        <taxon>Archelosauria</taxon>
        <taxon>Archosauria</taxon>
        <taxon>Dinosauria</taxon>
        <taxon>Saurischia</taxon>
        <taxon>Theropoda</taxon>
        <taxon>Coelurosauria</taxon>
        <taxon>Aves</taxon>
        <taxon>Neognathae</taxon>
        <taxon>Neoaves</taxon>
        <taxon>Telluraves</taxon>
        <taxon>Coraciimorphae</taxon>
        <taxon>Trogoniformes</taxon>
        <taxon>Trogonidae</taxon>
        <taxon>Apaloderma</taxon>
    </lineage>
</organism>
<dbReference type="InterPro" id="IPR039630">
    <property type="entry name" value="FAM149"/>
</dbReference>
<evidence type="ECO:0000313" key="4">
    <source>
        <dbReference type="Proteomes" id="UP000054244"/>
    </source>
</evidence>
<feature type="non-terminal residue" evidence="3">
    <location>
        <position position="574"/>
    </location>
</feature>
<accession>A0A091NM78</accession>
<dbReference type="EMBL" id="KL388796">
    <property type="protein sequence ID" value="KFP90883.1"/>
    <property type="molecule type" value="Genomic_DNA"/>
</dbReference>